<comment type="caution">
    <text evidence="1">The sequence shown here is derived from an EMBL/GenBank/DDBJ whole genome shotgun (WGS) entry which is preliminary data.</text>
</comment>
<name>A0A9D2KW00_9BACE</name>
<organism evidence="1 2">
    <name type="scientific">Candidatus Bacteroides avicola</name>
    <dbReference type="NCBI Taxonomy" id="2838468"/>
    <lineage>
        <taxon>Bacteria</taxon>
        <taxon>Pseudomonadati</taxon>
        <taxon>Bacteroidota</taxon>
        <taxon>Bacteroidia</taxon>
        <taxon>Bacteroidales</taxon>
        <taxon>Bacteroidaceae</taxon>
        <taxon>Bacteroides</taxon>
    </lineage>
</organism>
<dbReference type="Proteomes" id="UP000823862">
    <property type="component" value="Unassembled WGS sequence"/>
</dbReference>
<dbReference type="AlphaFoldDB" id="A0A9D2KW00"/>
<dbReference type="EMBL" id="DWZI01000053">
    <property type="protein sequence ID" value="HJA86628.1"/>
    <property type="molecule type" value="Genomic_DNA"/>
</dbReference>
<gene>
    <name evidence="1" type="ORF">H9950_10645</name>
</gene>
<reference evidence="1" key="1">
    <citation type="journal article" date="2021" name="PeerJ">
        <title>Extensive microbial diversity within the chicken gut microbiome revealed by metagenomics and culture.</title>
        <authorList>
            <person name="Gilroy R."/>
            <person name="Ravi A."/>
            <person name="Getino M."/>
            <person name="Pursley I."/>
            <person name="Horton D.L."/>
            <person name="Alikhan N.F."/>
            <person name="Baker D."/>
            <person name="Gharbi K."/>
            <person name="Hall N."/>
            <person name="Watson M."/>
            <person name="Adriaenssens E.M."/>
            <person name="Foster-Nyarko E."/>
            <person name="Jarju S."/>
            <person name="Secka A."/>
            <person name="Antonio M."/>
            <person name="Oren A."/>
            <person name="Chaudhuri R.R."/>
            <person name="La Ragione R."/>
            <person name="Hildebrand F."/>
            <person name="Pallen M.J."/>
        </authorList>
    </citation>
    <scope>NUCLEOTIDE SEQUENCE</scope>
    <source>
        <strain evidence="1">ChiHjej12B11-9795</strain>
    </source>
</reference>
<reference evidence="1" key="2">
    <citation type="submission" date="2021-04" db="EMBL/GenBank/DDBJ databases">
        <authorList>
            <person name="Gilroy R."/>
        </authorList>
    </citation>
    <scope>NUCLEOTIDE SEQUENCE</scope>
    <source>
        <strain evidence="1">ChiHjej12B11-9795</strain>
    </source>
</reference>
<accession>A0A9D2KW00</accession>
<sequence>MLPFTGNNLQNLAQMHREDSNMKGYVAKVPLYAAQMALYGWDLPFACENMQTKIRFSYFLFGYPTDFVYLRLE</sequence>
<proteinExistence type="predicted"/>
<evidence type="ECO:0000313" key="2">
    <source>
        <dbReference type="Proteomes" id="UP000823862"/>
    </source>
</evidence>
<evidence type="ECO:0000313" key="1">
    <source>
        <dbReference type="EMBL" id="HJA86628.1"/>
    </source>
</evidence>
<protein>
    <submittedName>
        <fullName evidence="1">Uncharacterized protein</fullName>
    </submittedName>
</protein>